<keyword evidence="3 8" id="KW-0479">Metal-binding</keyword>
<dbReference type="KEGG" id="olu:OSTLU_6240"/>
<reference evidence="10 11" key="1">
    <citation type="journal article" date="2007" name="Proc. Natl. Acad. Sci. U.S.A.">
        <title>The tiny eukaryote Ostreococcus provides genomic insights into the paradox of plankton speciation.</title>
        <authorList>
            <person name="Palenik B."/>
            <person name="Grimwood J."/>
            <person name="Aerts A."/>
            <person name="Rouze P."/>
            <person name="Salamov A."/>
            <person name="Putnam N."/>
            <person name="Dupont C."/>
            <person name="Jorgensen R."/>
            <person name="Derelle E."/>
            <person name="Rombauts S."/>
            <person name="Zhou K."/>
            <person name="Otillar R."/>
            <person name="Merchant S.S."/>
            <person name="Podell S."/>
            <person name="Gaasterland T."/>
            <person name="Napoli C."/>
            <person name="Gendler K."/>
            <person name="Manuell A."/>
            <person name="Tai V."/>
            <person name="Vallon O."/>
            <person name="Piganeau G."/>
            <person name="Jancek S."/>
            <person name="Heijde M."/>
            <person name="Jabbari K."/>
            <person name="Bowler C."/>
            <person name="Lohr M."/>
            <person name="Robbens S."/>
            <person name="Werner G."/>
            <person name="Dubchak I."/>
            <person name="Pazour G.J."/>
            <person name="Ren Q."/>
            <person name="Paulsen I."/>
            <person name="Delwiche C."/>
            <person name="Schmutz J."/>
            <person name="Rokhsar D."/>
            <person name="Van de Peer Y."/>
            <person name="Moreau H."/>
            <person name="Grigoriev I.V."/>
        </authorList>
    </citation>
    <scope>NUCLEOTIDE SEQUENCE [LARGE SCALE GENOMIC DNA]</scope>
    <source>
        <strain evidence="10 11">CCE9901</strain>
    </source>
</reference>
<dbReference type="Gramene" id="ABO96197">
    <property type="protein sequence ID" value="ABO96197"/>
    <property type="gene ID" value="OSTLU_6240"/>
</dbReference>
<evidence type="ECO:0000256" key="1">
    <source>
        <dbReference type="ARBA" id="ARBA00006576"/>
    </source>
</evidence>
<feature type="binding site" evidence="8">
    <location>
        <position position="66"/>
    </location>
    <ligand>
        <name>Zn(2+)</name>
        <dbReference type="ChEBI" id="CHEBI:29105"/>
        <note>catalytic</note>
    </ligand>
</feature>
<evidence type="ECO:0000256" key="8">
    <source>
        <dbReference type="PIRSR" id="PIRSR006334-3"/>
    </source>
</evidence>
<dbReference type="GO" id="GO:0004126">
    <property type="term" value="F:cytidine deaminase activity"/>
    <property type="evidence" value="ECO:0007669"/>
    <property type="project" value="InterPro"/>
</dbReference>
<dbReference type="STRING" id="436017.A4RWY8"/>
<dbReference type="InterPro" id="IPR013171">
    <property type="entry name" value="Cyd/dCyd_deaminase_Zn-bd"/>
</dbReference>
<evidence type="ECO:0000259" key="9">
    <source>
        <dbReference type="PROSITE" id="PS51747"/>
    </source>
</evidence>
<dbReference type="Proteomes" id="UP000001568">
    <property type="component" value="Chromosome 5"/>
</dbReference>
<dbReference type="Pfam" id="PF08211">
    <property type="entry name" value="dCMP_cyt_deam_2"/>
    <property type="match status" value="1"/>
</dbReference>
<feature type="active site" description="Proton donor" evidence="6">
    <location>
        <position position="41"/>
    </location>
</feature>
<comment type="cofactor">
    <cofactor evidence="8">
        <name>Zn(2+)</name>
        <dbReference type="ChEBI" id="CHEBI:29105"/>
    </cofactor>
    <text evidence="8">Binds 1 zinc ion.</text>
</comment>
<evidence type="ECO:0000256" key="2">
    <source>
        <dbReference type="ARBA" id="ARBA00011738"/>
    </source>
</evidence>
<dbReference type="GO" id="GO:0072527">
    <property type="term" value="P:pyrimidine-containing compound metabolic process"/>
    <property type="evidence" value="ECO:0007669"/>
    <property type="project" value="UniProtKB-ARBA"/>
</dbReference>
<evidence type="ECO:0000256" key="7">
    <source>
        <dbReference type="PIRSR" id="PIRSR006334-2"/>
    </source>
</evidence>
<dbReference type="RefSeq" id="XP_001417904.1">
    <property type="nucleotide sequence ID" value="XM_001417867.1"/>
</dbReference>
<keyword evidence="4" id="KW-0378">Hydrolase</keyword>
<evidence type="ECO:0000256" key="3">
    <source>
        <dbReference type="ARBA" id="ARBA00022723"/>
    </source>
</evidence>
<dbReference type="Pfam" id="PF00383">
    <property type="entry name" value="dCMP_cyt_deam_1"/>
    <property type="match status" value="1"/>
</dbReference>
<dbReference type="GO" id="GO:0005829">
    <property type="term" value="C:cytosol"/>
    <property type="evidence" value="ECO:0007669"/>
    <property type="project" value="TreeGrafter"/>
</dbReference>
<dbReference type="OrthoDB" id="414540at2759"/>
<dbReference type="GO" id="GO:0055086">
    <property type="term" value="P:nucleobase-containing small molecule metabolic process"/>
    <property type="evidence" value="ECO:0007669"/>
    <property type="project" value="UniProtKB-ARBA"/>
</dbReference>
<dbReference type="HOGENOM" id="CLU_052424_1_0_1"/>
<keyword evidence="5 8" id="KW-0862">Zinc</keyword>
<gene>
    <name evidence="10" type="ORF">OSTLU_6240</name>
</gene>
<dbReference type="GeneID" id="5001756"/>
<feature type="binding site" evidence="8">
    <location>
        <position position="69"/>
    </location>
    <ligand>
        <name>Zn(2+)</name>
        <dbReference type="ChEBI" id="CHEBI:29105"/>
        <note>catalytic</note>
    </ligand>
</feature>
<evidence type="ECO:0000313" key="11">
    <source>
        <dbReference type="Proteomes" id="UP000001568"/>
    </source>
</evidence>
<dbReference type="eggNOG" id="KOG0833">
    <property type="taxonomic scope" value="Eukaryota"/>
</dbReference>
<dbReference type="PANTHER" id="PTHR11644">
    <property type="entry name" value="CYTIDINE DEAMINASE"/>
    <property type="match status" value="1"/>
</dbReference>
<feature type="domain" description="CMP/dCMP-type deaminase" evidence="9">
    <location>
        <begin position="143"/>
        <end position="243"/>
    </location>
</feature>
<dbReference type="PANTHER" id="PTHR11644:SF2">
    <property type="entry name" value="CYTIDINE DEAMINASE"/>
    <property type="match status" value="1"/>
</dbReference>
<evidence type="ECO:0000313" key="10">
    <source>
        <dbReference type="EMBL" id="ABO96197.1"/>
    </source>
</evidence>
<evidence type="ECO:0000256" key="5">
    <source>
        <dbReference type="ARBA" id="ARBA00022833"/>
    </source>
</evidence>
<comment type="subunit">
    <text evidence="2">Homodimer.</text>
</comment>
<dbReference type="PROSITE" id="PS00903">
    <property type="entry name" value="CYT_DCMP_DEAMINASES_1"/>
    <property type="match status" value="1"/>
</dbReference>
<dbReference type="PIRSF" id="PIRSF006334">
    <property type="entry name" value="Cdd_plus_pseudo"/>
    <property type="match status" value="1"/>
</dbReference>
<organism evidence="10 11">
    <name type="scientific">Ostreococcus lucimarinus (strain CCE9901)</name>
    <dbReference type="NCBI Taxonomy" id="436017"/>
    <lineage>
        <taxon>Eukaryota</taxon>
        <taxon>Viridiplantae</taxon>
        <taxon>Chlorophyta</taxon>
        <taxon>Mamiellophyceae</taxon>
        <taxon>Mamiellales</taxon>
        <taxon>Bathycoccaceae</taxon>
        <taxon>Ostreococcus</taxon>
    </lineage>
</organism>
<dbReference type="OMA" id="NYSPCGH"/>
<dbReference type="GO" id="GO:0008270">
    <property type="term" value="F:zinc ion binding"/>
    <property type="evidence" value="ECO:0007669"/>
    <property type="project" value="InterPro"/>
</dbReference>
<dbReference type="InterPro" id="IPR050202">
    <property type="entry name" value="Cyt/Deoxycyt_deaminase"/>
</dbReference>
<feature type="domain" description="CMP/dCMP-type deaminase" evidence="9">
    <location>
        <begin position="1"/>
        <end position="104"/>
    </location>
</feature>
<comment type="similarity">
    <text evidence="1">Belongs to the cytidine and deoxycytidylate deaminase family.</text>
</comment>
<dbReference type="GO" id="GO:0042802">
    <property type="term" value="F:identical protein binding"/>
    <property type="evidence" value="ECO:0007669"/>
    <property type="project" value="UniProtKB-ARBA"/>
</dbReference>
<dbReference type="EMBL" id="CP000585">
    <property type="protein sequence ID" value="ABO96197.1"/>
    <property type="molecule type" value="Genomic_DNA"/>
</dbReference>
<dbReference type="InterPro" id="IPR016193">
    <property type="entry name" value="Cytidine_deaminase-like"/>
</dbReference>
<evidence type="ECO:0000256" key="4">
    <source>
        <dbReference type="ARBA" id="ARBA00022801"/>
    </source>
</evidence>
<dbReference type="InterPro" id="IPR016192">
    <property type="entry name" value="APOBEC/CMP_deaminase_Zn-bd"/>
</dbReference>
<dbReference type="InterPro" id="IPR002125">
    <property type="entry name" value="CMP_dCMP_dom"/>
</dbReference>
<name>A4RWY8_OSTLU</name>
<feature type="non-terminal residue" evidence="10">
    <location>
        <position position="1"/>
    </location>
</feature>
<feature type="binding site" evidence="7">
    <location>
        <begin position="26"/>
        <end position="28"/>
    </location>
    <ligand>
        <name>substrate</name>
    </ligand>
</feature>
<protein>
    <recommendedName>
        <fullName evidence="9">CMP/dCMP-type deaminase domain-containing protein</fullName>
    </recommendedName>
</protein>
<dbReference type="AlphaFoldDB" id="A4RWY8"/>
<dbReference type="PROSITE" id="PS51747">
    <property type="entry name" value="CYT_DCMP_DEAMINASES_2"/>
    <property type="match status" value="2"/>
</dbReference>
<dbReference type="Gene3D" id="3.40.140.10">
    <property type="entry name" value="Cytidine Deaminase, domain 2"/>
    <property type="match status" value="2"/>
</dbReference>
<sequence length="243" mass="26361">ARPPTSRFHVGAAARGASGNVYLGVNVEISAVPLNHSIHAEQFALVTAMANEERKVEAIATTEAPCGHCRQFMNELRDAGGLRCVTRKWRSPLAELLPHAFGPMDLLDDGEDESARTLLLEKSWVDDSGMNAQFATLAYRHGDDWNALVPLALEAMRKAYAPYSSSRAGIAIKTSCGGVFVGWSLECAAYNPSMSPLQVVFARMVAQGKDLSSIEQCLLLECPGAHVKYDCTVRLTLEKIAPK</sequence>
<dbReference type="CDD" id="cd01283">
    <property type="entry name" value="cytidine_deaminase"/>
    <property type="match status" value="2"/>
</dbReference>
<dbReference type="SUPFAM" id="SSF53927">
    <property type="entry name" value="Cytidine deaminase-like"/>
    <property type="match status" value="2"/>
</dbReference>
<feature type="binding site" evidence="8">
    <location>
        <position position="39"/>
    </location>
    <ligand>
        <name>Zn(2+)</name>
        <dbReference type="ChEBI" id="CHEBI:29105"/>
        <note>catalytic</note>
    </ligand>
</feature>
<dbReference type="NCBIfam" id="NF006537">
    <property type="entry name" value="PRK09027.1"/>
    <property type="match status" value="1"/>
</dbReference>
<feature type="non-terminal residue" evidence="10">
    <location>
        <position position="243"/>
    </location>
</feature>
<accession>A4RWY8</accession>
<proteinExistence type="inferred from homology"/>
<evidence type="ECO:0000256" key="6">
    <source>
        <dbReference type="PIRSR" id="PIRSR006334-1"/>
    </source>
</evidence>
<keyword evidence="11" id="KW-1185">Reference proteome</keyword>